<proteinExistence type="predicted"/>
<name>A0A8H7DI92_9AGAR</name>
<evidence type="ECO:0000313" key="4">
    <source>
        <dbReference type="Proteomes" id="UP000623467"/>
    </source>
</evidence>
<gene>
    <name evidence="3" type="ORF">MSAN_00300600</name>
</gene>
<evidence type="ECO:0000256" key="2">
    <source>
        <dbReference type="SAM" id="Phobius"/>
    </source>
</evidence>
<evidence type="ECO:0000313" key="3">
    <source>
        <dbReference type="EMBL" id="KAF7374187.1"/>
    </source>
</evidence>
<keyword evidence="2" id="KW-0472">Membrane</keyword>
<accession>A0A8H7DI92</accession>
<feature type="region of interest" description="Disordered" evidence="1">
    <location>
        <begin position="51"/>
        <end position="78"/>
    </location>
</feature>
<sequence>MPDSVSSTRPKVSIQTARMLHGIWVTGCINCQVRIRWTRYLLMDEYSDNADNGGSTRGHPTNEELNDAPNPNLASRSHQNVVDEPVPNPVKELVDSTHTDHGDVDLPTFSAHKDAEKMPVSSTFKFVLNVQLMLLFIFALFWVLSEM</sequence>
<evidence type="ECO:0000256" key="1">
    <source>
        <dbReference type="SAM" id="MobiDB-lite"/>
    </source>
</evidence>
<organism evidence="3 4">
    <name type="scientific">Mycena sanguinolenta</name>
    <dbReference type="NCBI Taxonomy" id="230812"/>
    <lineage>
        <taxon>Eukaryota</taxon>
        <taxon>Fungi</taxon>
        <taxon>Dikarya</taxon>
        <taxon>Basidiomycota</taxon>
        <taxon>Agaricomycotina</taxon>
        <taxon>Agaricomycetes</taxon>
        <taxon>Agaricomycetidae</taxon>
        <taxon>Agaricales</taxon>
        <taxon>Marasmiineae</taxon>
        <taxon>Mycenaceae</taxon>
        <taxon>Mycena</taxon>
    </lineage>
</organism>
<dbReference type="AlphaFoldDB" id="A0A8H7DI92"/>
<keyword evidence="4" id="KW-1185">Reference proteome</keyword>
<dbReference type="Proteomes" id="UP000623467">
    <property type="component" value="Unassembled WGS sequence"/>
</dbReference>
<keyword evidence="2" id="KW-0812">Transmembrane</keyword>
<dbReference type="EMBL" id="JACAZH010000002">
    <property type="protein sequence ID" value="KAF7374187.1"/>
    <property type="molecule type" value="Genomic_DNA"/>
</dbReference>
<protein>
    <submittedName>
        <fullName evidence="3">Uncharacterized protein</fullName>
    </submittedName>
</protein>
<reference evidence="3" key="1">
    <citation type="submission" date="2020-05" db="EMBL/GenBank/DDBJ databases">
        <title>Mycena genomes resolve the evolution of fungal bioluminescence.</title>
        <authorList>
            <person name="Tsai I.J."/>
        </authorList>
    </citation>
    <scope>NUCLEOTIDE SEQUENCE</scope>
    <source>
        <strain evidence="3">160909Yilan</strain>
    </source>
</reference>
<keyword evidence="2" id="KW-1133">Transmembrane helix</keyword>
<comment type="caution">
    <text evidence="3">The sequence shown here is derived from an EMBL/GenBank/DDBJ whole genome shotgun (WGS) entry which is preliminary data.</text>
</comment>
<feature type="transmembrane region" description="Helical" evidence="2">
    <location>
        <begin position="126"/>
        <end position="144"/>
    </location>
</feature>